<dbReference type="AlphaFoldDB" id="A0A1C3T080"/>
<dbReference type="InterPro" id="IPR001296">
    <property type="entry name" value="Glyco_trans_1"/>
</dbReference>
<dbReference type="PANTHER" id="PTHR12526:SF640">
    <property type="entry name" value="COLANIC ACID BIOSYNTHESIS GLYCOSYLTRANSFERASE WCAL-RELATED"/>
    <property type="match status" value="1"/>
</dbReference>
<comment type="similarity">
    <text evidence="1">Belongs to the glycosyltransferase group 1 family. Glycosyltransferase 4 subfamily.</text>
</comment>
<dbReference type="RefSeq" id="WP_200543156.1">
    <property type="nucleotide sequence ID" value="NZ_WMMF01000001.1"/>
</dbReference>
<dbReference type="PANTHER" id="PTHR12526">
    <property type="entry name" value="GLYCOSYLTRANSFERASE"/>
    <property type="match status" value="1"/>
</dbReference>
<reference evidence="5" key="2">
    <citation type="submission" date="2016-08" db="EMBL/GenBank/DDBJ databases">
        <title>Klebsiella loci capsule.</title>
        <authorList>
            <person name="Holt K.E."/>
            <person name="Thomson N.R."/>
        </authorList>
    </citation>
    <scope>NUCLEOTIDE SEQUENCE</scope>
    <source>
        <strain evidence="5">INF132</strain>
    </source>
</reference>
<dbReference type="SUPFAM" id="SSF53756">
    <property type="entry name" value="UDP-Glycosyltransferase/glycogen phosphorylase"/>
    <property type="match status" value="1"/>
</dbReference>
<evidence type="ECO:0000256" key="2">
    <source>
        <dbReference type="ARBA" id="ARBA00022676"/>
    </source>
</evidence>
<dbReference type="Gene3D" id="3.40.50.2000">
    <property type="entry name" value="Glycogen Phosphorylase B"/>
    <property type="match status" value="2"/>
</dbReference>
<organism evidence="5">
    <name type="scientific">Klebsiella pneumoniae</name>
    <dbReference type="NCBI Taxonomy" id="573"/>
    <lineage>
        <taxon>Bacteria</taxon>
        <taxon>Pseudomonadati</taxon>
        <taxon>Pseudomonadota</taxon>
        <taxon>Gammaproteobacteria</taxon>
        <taxon>Enterobacterales</taxon>
        <taxon>Enterobacteriaceae</taxon>
        <taxon>Klebsiella/Raoultella group</taxon>
        <taxon>Klebsiella</taxon>
        <taxon>Klebsiella pneumoniae complex</taxon>
    </lineage>
</organism>
<dbReference type="GO" id="GO:1901135">
    <property type="term" value="P:carbohydrate derivative metabolic process"/>
    <property type="evidence" value="ECO:0007669"/>
    <property type="project" value="UniProtKB-ARBA"/>
</dbReference>
<evidence type="ECO:0000256" key="3">
    <source>
        <dbReference type="ARBA" id="ARBA00022679"/>
    </source>
</evidence>
<accession>A0A1C3T080</accession>
<name>A0A1C3T080_KLEPN</name>
<gene>
    <name evidence="5" type="primary">wcaL</name>
    <name evidence="5" type="synonym">KL133_00016</name>
</gene>
<evidence type="ECO:0000259" key="4">
    <source>
        <dbReference type="Pfam" id="PF00534"/>
    </source>
</evidence>
<dbReference type="GO" id="GO:0016757">
    <property type="term" value="F:glycosyltransferase activity"/>
    <property type="evidence" value="ECO:0007669"/>
    <property type="project" value="UniProtKB-KW"/>
</dbReference>
<proteinExistence type="inferred from homology"/>
<feature type="domain" description="Glycosyl transferase family 1" evidence="4">
    <location>
        <begin position="215"/>
        <end position="384"/>
    </location>
</feature>
<dbReference type="EMBL" id="LT603709">
    <property type="protein sequence ID" value="SCA95853.1"/>
    <property type="molecule type" value="Genomic_DNA"/>
</dbReference>
<protein>
    <submittedName>
        <fullName evidence="5">Colanic acid biosynthesis glycosyltransferase</fullName>
    </submittedName>
</protein>
<reference evidence="5" key="1">
    <citation type="submission" date="2016-07" db="EMBL/GenBank/DDBJ databases">
        <authorList>
            <person name="Informatics P."/>
        </authorList>
    </citation>
    <scope>NUCLEOTIDE SEQUENCE</scope>
    <source>
        <strain evidence="5">INF132</strain>
    </source>
</reference>
<keyword evidence="2" id="KW-0328">Glycosyltransferase</keyword>
<sequence length="408" mass="46594">MKILFFCIKFPLASETFVLNQIISFIKNGYEVEILSVYPGDFKNIHDDFYKYDLPTRTSYLYVKDYSGEGRLSLLMKRSILLFKSFYKLNVQSFNIKRYGFLSYSLLLPTLSVVSDKRYRADVIIAHFGHCGVIANYLRELKIISGKLVTVFHGNDLSAKDLLDKYSNDYKKLFLSGDFFLPISNLWKNKLIQMGCPEKLTSVIRMGIKTNDFVFQERFIDMDCIKIVSVCRLTEKKGLEYAIKACKLLKQKGYKFTYKIIGYGELEAHLSNLIKELQLTDCVELTGFHPQSIVRKILSESNIFLLPSVTANNGDMEGIPVAIMEAMASGLPVITTYHSGIPELVENNHSGWLCPERDVHSIVDALIAAIENPNLYSSVAVNAQSKVYECFNEHKEFIKMCSLLERVK</sequence>
<keyword evidence="3 5" id="KW-0808">Transferase</keyword>
<evidence type="ECO:0000256" key="1">
    <source>
        <dbReference type="ARBA" id="ARBA00009481"/>
    </source>
</evidence>
<evidence type="ECO:0000313" key="5">
    <source>
        <dbReference type="EMBL" id="SCA95853.1"/>
    </source>
</evidence>
<dbReference type="Pfam" id="PF00534">
    <property type="entry name" value="Glycos_transf_1"/>
    <property type="match status" value="1"/>
</dbReference>